<sequence>MTTMSNDAAATKAGPNFMIYGPQKLPVEIQDIIVDFLSSNRPALQALTLTNRHFRSLAQPKCLSKITLKINTNLLKSVPDPISPRSFLDLLDTSPHIASYVRSISIIQPPCELPRPTLAARATETKVIEEIMSRTHNIRDLCFPVSSYRDGALGFLPLWSTLEEGLRTLIAKFYQKKSTYPRTVDLRAFSYVPEQVLSSFRDIRNLHIAPLDIPTQAAVGTASQGNEAQPDTLNVLNTLELCFYEDWNSWEPTLQFLRSPTSNFDLTRLGTLITSMFLTSAQLESILLLCSENLRHLVLQTGPNINSLMFYNGGQEDRSYHMPPPDLANLKRLESLTIHGQLINLTHFRGRYTTPLPWIANLLASLTKSPAFSDTFRSLHLELDLICIRSGGFGSLNWQELVDTLCDNFHKSQMRNISFKFWHAIGTDSEETALAHWQVEKINNDQLKHLQSVTGIVSIR</sequence>
<organism evidence="1 2">
    <name type="scientific">Panaeolus cyanescens</name>
    <dbReference type="NCBI Taxonomy" id="181874"/>
    <lineage>
        <taxon>Eukaryota</taxon>
        <taxon>Fungi</taxon>
        <taxon>Dikarya</taxon>
        <taxon>Basidiomycota</taxon>
        <taxon>Agaricomycotina</taxon>
        <taxon>Agaricomycetes</taxon>
        <taxon>Agaricomycetidae</taxon>
        <taxon>Agaricales</taxon>
        <taxon>Agaricineae</taxon>
        <taxon>Galeropsidaceae</taxon>
        <taxon>Panaeolus</taxon>
    </lineage>
</organism>
<proteinExistence type="predicted"/>
<dbReference type="OrthoDB" id="2788229at2759"/>
<gene>
    <name evidence="1" type="ORF">CVT24_001662</name>
</gene>
<dbReference type="Proteomes" id="UP000284842">
    <property type="component" value="Unassembled WGS sequence"/>
</dbReference>
<keyword evidence="2" id="KW-1185">Reference proteome</keyword>
<evidence type="ECO:0000313" key="2">
    <source>
        <dbReference type="Proteomes" id="UP000284842"/>
    </source>
</evidence>
<dbReference type="STRING" id="181874.A0A409VT33"/>
<dbReference type="AlphaFoldDB" id="A0A409VT33"/>
<protein>
    <recommendedName>
        <fullName evidence="3">F-box domain-containing protein</fullName>
    </recommendedName>
</protein>
<comment type="caution">
    <text evidence="1">The sequence shown here is derived from an EMBL/GenBank/DDBJ whole genome shotgun (WGS) entry which is preliminary data.</text>
</comment>
<evidence type="ECO:0000313" key="1">
    <source>
        <dbReference type="EMBL" id="PPQ69393.1"/>
    </source>
</evidence>
<dbReference type="EMBL" id="NHTK01005986">
    <property type="protein sequence ID" value="PPQ69393.1"/>
    <property type="molecule type" value="Genomic_DNA"/>
</dbReference>
<evidence type="ECO:0008006" key="3">
    <source>
        <dbReference type="Google" id="ProtNLM"/>
    </source>
</evidence>
<name>A0A409VT33_9AGAR</name>
<reference evidence="1 2" key="1">
    <citation type="journal article" date="2018" name="Evol. Lett.">
        <title>Horizontal gene cluster transfer increased hallucinogenic mushroom diversity.</title>
        <authorList>
            <person name="Reynolds H.T."/>
            <person name="Vijayakumar V."/>
            <person name="Gluck-Thaler E."/>
            <person name="Korotkin H.B."/>
            <person name="Matheny P.B."/>
            <person name="Slot J.C."/>
        </authorList>
    </citation>
    <scope>NUCLEOTIDE SEQUENCE [LARGE SCALE GENOMIC DNA]</scope>
    <source>
        <strain evidence="1 2">2629</strain>
    </source>
</reference>
<accession>A0A409VT33</accession>
<dbReference type="InParanoid" id="A0A409VT33"/>